<reference evidence="4" key="1">
    <citation type="submission" date="2016-10" db="EMBL/GenBank/DDBJ databases">
        <authorList>
            <person name="Varghese N."/>
            <person name="Submissions S."/>
        </authorList>
    </citation>
    <scope>NUCLEOTIDE SEQUENCE [LARGE SCALE GENOMIC DNA]</scope>
    <source>
        <strain evidence="4">IBRC-M 10043</strain>
    </source>
</reference>
<dbReference type="PANTHER" id="PTHR30405:SF21">
    <property type="entry name" value="TRANSPOSASE-RELATED"/>
    <property type="match status" value="1"/>
</dbReference>
<keyword evidence="1" id="KW-0238">DNA-binding</keyword>
<organism evidence="3 4">
    <name type="scientific">Halorientalis persicus</name>
    <dbReference type="NCBI Taxonomy" id="1367881"/>
    <lineage>
        <taxon>Archaea</taxon>
        <taxon>Methanobacteriati</taxon>
        <taxon>Methanobacteriota</taxon>
        <taxon>Stenosarchaea group</taxon>
        <taxon>Halobacteria</taxon>
        <taxon>Halobacteriales</taxon>
        <taxon>Haloarculaceae</taxon>
        <taxon>Halorientalis</taxon>
    </lineage>
</organism>
<keyword evidence="4" id="KW-1185">Reference proteome</keyword>
<dbReference type="EMBL" id="FOCX01000023">
    <property type="protein sequence ID" value="SEO91601.1"/>
    <property type="molecule type" value="Genomic_DNA"/>
</dbReference>
<dbReference type="PANTHER" id="PTHR30405">
    <property type="entry name" value="TRANSPOSASE"/>
    <property type="match status" value="1"/>
</dbReference>
<dbReference type="AlphaFoldDB" id="A0A1H8TL94"/>
<dbReference type="NCBIfam" id="NF040570">
    <property type="entry name" value="guided_TnpB"/>
    <property type="match status" value="1"/>
</dbReference>
<evidence type="ECO:0000313" key="4">
    <source>
        <dbReference type="Proteomes" id="UP000198775"/>
    </source>
</evidence>
<name>A0A1H8TL94_9EURY</name>
<dbReference type="Proteomes" id="UP000198775">
    <property type="component" value="Unassembled WGS sequence"/>
</dbReference>
<dbReference type="InterPro" id="IPR051399">
    <property type="entry name" value="RNA-guided_DNA_endo/Transpos"/>
</dbReference>
<dbReference type="InterPro" id="IPR010095">
    <property type="entry name" value="Cas12f1-like_TNB"/>
</dbReference>
<feature type="domain" description="Cas12f1-like TNB" evidence="2">
    <location>
        <begin position="296"/>
        <end position="359"/>
    </location>
</feature>
<evidence type="ECO:0000256" key="1">
    <source>
        <dbReference type="ARBA" id="ARBA00023125"/>
    </source>
</evidence>
<sequence length="369" mass="42246">MSARLIFPRFIIIQTNVTTVIVVTTTVTTTFHNPSRERCREWQRATHLYRDTKQFCIDGWETGEFGMSVTTASIDNDLYSAIQNQAIREAKSDYKNDGIVEYHASQPLAVNNQNWEIDRTENGSVVVGFPCISGWWYTPIDVYDDIADDVARLVAGEADKSRLQVYRRDDDWFCTFTVEYDAETGEETAIGVDIGHNHLLAADAETGESMLVSGREAKYVRRKYRSLRESLQQAGALRARNRVGNKEQRRIRDLNHNASRRLIDWAEQFENPVLKIEDLEGIREGSDWRGVHSWHFHQLQEFIVYKAEQAGIRVEEVDPFETSQRCSACGAEGTRNSDHFSCPECDRSRHADLNAAENIRQREGEPCTA</sequence>
<dbReference type="NCBIfam" id="TIGR01766">
    <property type="entry name" value="IS200/IS605 family accessory protein TnpB-like domain"/>
    <property type="match status" value="1"/>
</dbReference>
<proteinExistence type="predicted"/>
<gene>
    <name evidence="3" type="ORF">SAMN05216388_102311</name>
</gene>
<accession>A0A1H8TL94</accession>
<evidence type="ECO:0000313" key="3">
    <source>
        <dbReference type="EMBL" id="SEO91601.1"/>
    </source>
</evidence>
<evidence type="ECO:0000259" key="2">
    <source>
        <dbReference type="Pfam" id="PF07282"/>
    </source>
</evidence>
<protein>
    <submittedName>
        <fullName evidence="3">Transposase, IS605 OrfB family, central region</fullName>
    </submittedName>
</protein>
<dbReference type="GO" id="GO:0003677">
    <property type="term" value="F:DNA binding"/>
    <property type="evidence" value="ECO:0007669"/>
    <property type="project" value="UniProtKB-KW"/>
</dbReference>
<dbReference type="Pfam" id="PF07282">
    <property type="entry name" value="Cas12f1-like_TNB"/>
    <property type="match status" value="1"/>
</dbReference>